<keyword evidence="4" id="KW-0255">Endonuclease</keyword>
<reference evidence="7" key="1">
    <citation type="submission" date="2020-04" db="EMBL/GenBank/DDBJ databases">
        <authorList>
            <person name="Alioto T."/>
            <person name="Alioto T."/>
            <person name="Gomez Garrido J."/>
        </authorList>
    </citation>
    <scope>NUCLEOTIDE SEQUENCE</scope>
    <source>
        <strain evidence="7">A484AB</strain>
    </source>
</reference>
<evidence type="ECO:0000313" key="7">
    <source>
        <dbReference type="EMBL" id="CAB4023640.1"/>
    </source>
</evidence>
<dbReference type="EMBL" id="CACRXK020012602">
    <property type="protein sequence ID" value="CAB4023640.1"/>
    <property type="molecule type" value="Genomic_DNA"/>
</dbReference>
<proteinExistence type="predicted"/>
<feature type="region of interest" description="Disordered" evidence="6">
    <location>
        <begin position="1444"/>
        <end position="1488"/>
    </location>
</feature>
<keyword evidence="8" id="KW-1185">Reference proteome</keyword>
<dbReference type="InterPro" id="IPR043128">
    <property type="entry name" value="Rev_trsase/Diguanyl_cyclase"/>
</dbReference>
<evidence type="ECO:0000256" key="6">
    <source>
        <dbReference type="SAM" id="MobiDB-lite"/>
    </source>
</evidence>
<keyword evidence="3" id="KW-0540">Nuclease</keyword>
<evidence type="ECO:0000256" key="1">
    <source>
        <dbReference type="ARBA" id="ARBA00022679"/>
    </source>
</evidence>
<evidence type="ECO:0000256" key="4">
    <source>
        <dbReference type="ARBA" id="ARBA00022759"/>
    </source>
</evidence>
<dbReference type="GO" id="GO:0003676">
    <property type="term" value="F:nucleic acid binding"/>
    <property type="evidence" value="ECO:0007669"/>
    <property type="project" value="InterPro"/>
</dbReference>
<organism evidence="7 8">
    <name type="scientific">Paramuricea clavata</name>
    <name type="common">Red gorgonian</name>
    <name type="synonym">Violescent sea-whip</name>
    <dbReference type="NCBI Taxonomy" id="317549"/>
    <lineage>
        <taxon>Eukaryota</taxon>
        <taxon>Metazoa</taxon>
        <taxon>Cnidaria</taxon>
        <taxon>Anthozoa</taxon>
        <taxon>Octocorallia</taxon>
        <taxon>Malacalcyonacea</taxon>
        <taxon>Plexauridae</taxon>
        <taxon>Paramuricea</taxon>
    </lineage>
</organism>
<dbReference type="Pfam" id="PF17919">
    <property type="entry name" value="RT_RNaseH_2"/>
    <property type="match status" value="1"/>
</dbReference>
<keyword evidence="5" id="KW-0511">Multifunctional enzyme</keyword>
<dbReference type="PANTHER" id="PTHR37984:SF5">
    <property type="entry name" value="PROTEIN NYNRIN-LIKE"/>
    <property type="match status" value="1"/>
</dbReference>
<dbReference type="InterPro" id="IPR050951">
    <property type="entry name" value="Retrovirus_Pol_polyprotein"/>
</dbReference>
<name>A0A6S7J3P8_PARCT</name>
<keyword evidence="4" id="KW-0378">Hydrolase</keyword>
<protein>
    <submittedName>
        <fullName evidence="7">Retrovirus-related Pol poly from transposon opus</fullName>
    </submittedName>
</protein>
<dbReference type="GO" id="GO:0015074">
    <property type="term" value="P:DNA integration"/>
    <property type="evidence" value="ECO:0007669"/>
    <property type="project" value="InterPro"/>
</dbReference>
<evidence type="ECO:0000256" key="2">
    <source>
        <dbReference type="ARBA" id="ARBA00022695"/>
    </source>
</evidence>
<evidence type="ECO:0000313" key="8">
    <source>
        <dbReference type="Proteomes" id="UP001152795"/>
    </source>
</evidence>
<dbReference type="OrthoDB" id="10066937at2759"/>
<dbReference type="GO" id="GO:0004519">
    <property type="term" value="F:endonuclease activity"/>
    <property type="evidence" value="ECO:0007669"/>
    <property type="project" value="UniProtKB-KW"/>
</dbReference>
<comment type="caution">
    <text evidence="7">The sequence shown here is derived from an EMBL/GenBank/DDBJ whole genome shotgun (WGS) entry which is preliminary data.</text>
</comment>
<dbReference type="Gene3D" id="1.10.340.70">
    <property type="match status" value="1"/>
</dbReference>
<accession>A0A6S7J3P8</accession>
<sequence>MAARAPKQWQLSKNETITSYESWRQNLIYILSLDSNFIPFLEATWQKKTSTHPHRGLVDDADPIPEPRRLTAVQKNARLDLLLGQIANFCPVVSRSSIVKNSVSLNDIWQKIRQHYGFQSTGAHFLDLATIIRQPDERPEDLYQCLMAFFEDNLLTAGGGITHHGEALEADEDLTPTLENTIVVLWLQLIHPGLPLLVKQKYGSELRNKSLASLKPEISQALSSLLDELRLIDETRTMRIGSTNPRRNPTSASDNPRRKAFRSCILCKTAGRPHTSHDLMDCRYLPERDRRPWTRSRLLKDDYDDLHPEDCDTVDLSDEGVANAVLVDDSTAHRMARQADGVTPMDVVGEVHCSLIRGSSTFELDALVVRQLDVDILAGNPFLSKNDIAIRPAKREILIGGTDVVHYGPPAKSIPHSAARRTQSFLLRSPQHMVVLPGDYLQLTTPLESDPDALWALEPRLDSPSNLSQKLEAAWPQPQAIVSVDHTLRIPNTTSSPILIKKGEQLCQVRHIIPPFPTDPCASPSSTCRPVICPPVHSKPFSSTVVLDPDSSLPPHIRDQFRDLHLEYDDVFNPTISKYNGASGKIEAVVNMGPTLPPQRKGRLPQYNRRTMEALQAKFDELEASGVFAKPEQVNVHVEYLNTSFLVKKPNGGSRLVTSFGAVAQYSKPQPSLMPNVDSVLRAIGQWQYVIITDLLKSFYQIPLAASSIKYCGVATPYKGIRVYTRSAMGMPGSETCLEELMSRVLGDLIQEGCVAKIADDLYIGGNTPSEKAVVLGWTWSKGTLQASPHKLAALSSVAPPSTVRGLRSFIGSYKVLSRVLPKYAELLDPLDQATAGKESRERIRWSDELPLAFKTAQQALENHKTISLPQSDDALWIVTDGSVKNRGIAATLYIERDGKLLLAGFFNAKLRKHQVTWLPCEIEALGISAAIKHFAPYIIQSVHTTQVLTDSRPCVQAYDKLKRGEFSASSRVTTFLSTVSRYRVHVRHIAGAENLPSDFASRNPRQCLDSSCQICKFIIEMEDSVVREISVSDVMEGSIRMPFNSRAAWQATQQECPDLRRTHSHLHQGTRPSKKITKIIDVKRYLKDVIIASDGLLIVKDTQPFQPSRERIVVPRSALDGLLTALHIRLTHPSKYQLKRLFNRYFFALDVDKAIEAVLSSCHLCQSVKTIPKHLQPQSTSDAPSAIGISFAADVIRRNCPYILVMRETVSSYTIASLIESEKHEILRDALLILCSELRSLHAGGVTVRVDPAPGFSALANDKFLISSGIHLEVGRPKNLNKNPVAEHAIGELGAELLNLNPEGGPVSKVVLALAVANLNSRIRRDGLSAHEVWTQRDQLTGEQLPFIDRDLILNQNVSRKQNHLPSAKSKATGILGYPTPTISVGDLVYLTRDKDKLKAREKYLVIDIDPSKMCHLRKFTSSQFRSKVYLVPMADCYPLKPSVVAQPSQGPVRGQDERLESDSDNEYNTSTEAEEHTRSVTPPIIVPPSPPVADAISGISAPPTPTTTEAVVACKHSSSVVPPRKSVRERRPPYWCTQDWDLNRY</sequence>
<dbReference type="Gene3D" id="3.30.70.270">
    <property type="match status" value="2"/>
</dbReference>
<dbReference type="SUPFAM" id="SSF53098">
    <property type="entry name" value="Ribonuclease H-like"/>
    <property type="match status" value="1"/>
</dbReference>
<dbReference type="Gene3D" id="3.10.10.10">
    <property type="entry name" value="HIV Type 1 Reverse Transcriptase, subunit A, domain 1"/>
    <property type="match status" value="1"/>
</dbReference>
<dbReference type="InterPro" id="IPR036397">
    <property type="entry name" value="RNaseH_sf"/>
</dbReference>
<dbReference type="Proteomes" id="UP001152795">
    <property type="component" value="Unassembled WGS sequence"/>
</dbReference>
<dbReference type="SUPFAM" id="SSF56672">
    <property type="entry name" value="DNA/RNA polymerases"/>
    <property type="match status" value="1"/>
</dbReference>
<evidence type="ECO:0000256" key="5">
    <source>
        <dbReference type="ARBA" id="ARBA00023268"/>
    </source>
</evidence>
<dbReference type="InterPro" id="IPR041577">
    <property type="entry name" value="RT_RNaseH_2"/>
</dbReference>
<keyword evidence="2" id="KW-0548">Nucleotidyltransferase</keyword>
<dbReference type="GO" id="GO:0016779">
    <property type="term" value="F:nucleotidyltransferase activity"/>
    <property type="evidence" value="ECO:0007669"/>
    <property type="project" value="UniProtKB-KW"/>
</dbReference>
<gene>
    <name evidence="7" type="ORF">PACLA_8A001438</name>
</gene>
<dbReference type="Gene3D" id="3.30.420.10">
    <property type="entry name" value="Ribonuclease H-like superfamily/Ribonuclease H"/>
    <property type="match status" value="1"/>
</dbReference>
<dbReference type="InterPro" id="IPR001584">
    <property type="entry name" value="Integrase_cat-core"/>
</dbReference>
<dbReference type="PROSITE" id="PS50994">
    <property type="entry name" value="INTEGRASE"/>
    <property type="match status" value="1"/>
</dbReference>
<dbReference type="Gene3D" id="2.40.70.10">
    <property type="entry name" value="Acid Proteases"/>
    <property type="match status" value="1"/>
</dbReference>
<dbReference type="InterPro" id="IPR043502">
    <property type="entry name" value="DNA/RNA_pol_sf"/>
</dbReference>
<evidence type="ECO:0000256" key="3">
    <source>
        <dbReference type="ARBA" id="ARBA00022722"/>
    </source>
</evidence>
<dbReference type="InterPro" id="IPR021109">
    <property type="entry name" value="Peptidase_aspartic_dom_sf"/>
</dbReference>
<dbReference type="InterPro" id="IPR012337">
    <property type="entry name" value="RNaseH-like_sf"/>
</dbReference>
<keyword evidence="1" id="KW-0808">Transferase</keyword>
<dbReference type="PANTHER" id="PTHR37984">
    <property type="entry name" value="PROTEIN CBG26694"/>
    <property type="match status" value="1"/>
</dbReference>